<dbReference type="Gene3D" id="1.10.10.10">
    <property type="entry name" value="Winged helix-like DNA-binding domain superfamily/Winged helix DNA-binding domain"/>
    <property type="match status" value="1"/>
</dbReference>
<dbReference type="InterPro" id="IPR036390">
    <property type="entry name" value="WH_DNA-bd_sf"/>
</dbReference>
<dbReference type="EMBL" id="QCYK01000002">
    <property type="protein sequence ID" value="PUZ26273.1"/>
    <property type="molecule type" value="Genomic_DNA"/>
</dbReference>
<organism evidence="1 2">
    <name type="scientific">Chitinophaga parva</name>
    <dbReference type="NCBI Taxonomy" id="2169414"/>
    <lineage>
        <taxon>Bacteria</taxon>
        <taxon>Pseudomonadati</taxon>
        <taxon>Bacteroidota</taxon>
        <taxon>Chitinophagia</taxon>
        <taxon>Chitinophagales</taxon>
        <taxon>Chitinophagaceae</taxon>
        <taxon>Chitinophaga</taxon>
    </lineage>
</organism>
<dbReference type="AlphaFoldDB" id="A0A2T7BJ34"/>
<protein>
    <submittedName>
        <fullName evidence="1">MarR family transcriptional regulator</fullName>
    </submittedName>
</protein>
<evidence type="ECO:0000313" key="2">
    <source>
        <dbReference type="Proteomes" id="UP000244450"/>
    </source>
</evidence>
<proteinExistence type="predicted"/>
<comment type="caution">
    <text evidence="1">The sequence shown here is derived from an EMBL/GenBank/DDBJ whole genome shotgun (WGS) entry which is preliminary data.</text>
</comment>
<accession>A0A2T7BJ34</accession>
<dbReference type="SUPFAM" id="SSF46785">
    <property type="entry name" value="Winged helix' DNA-binding domain"/>
    <property type="match status" value="1"/>
</dbReference>
<keyword evidence="2" id="KW-1185">Reference proteome</keyword>
<evidence type="ECO:0000313" key="1">
    <source>
        <dbReference type="EMBL" id="PUZ26273.1"/>
    </source>
</evidence>
<dbReference type="InterPro" id="IPR036388">
    <property type="entry name" value="WH-like_DNA-bd_sf"/>
</dbReference>
<name>A0A2T7BJ34_9BACT</name>
<reference evidence="1 2" key="1">
    <citation type="submission" date="2018-04" db="EMBL/GenBank/DDBJ databases">
        <title>Chitinophaga fuyangensis sp. nov., isolated from soil in a chemical factory.</title>
        <authorList>
            <person name="Chen K."/>
        </authorList>
    </citation>
    <scope>NUCLEOTIDE SEQUENCE [LARGE SCALE GENOMIC DNA]</scope>
    <source>
        <strain evidence="1 2">LY-1</strain>
    </source>
</reference>
<dbReference type="Proteomes" id="UP000244450">
    <property type="component" value="Unassembled WGS sequence"/>
</dbReference>
<gene>
    <name evidence="1" type="ORF">DCC81_18795</name>
</gene>
<dbReference type="OrthoDB" id="155998at2"/>
<sequence>MENYIAMQMQTADRFLMLLKTRGPLTAAAVAQWLGITSEGARLQLQKLAAAGFIEAAAPTAKGVGRPVQTWQLTPAGNARFPDTHADLSIQLIQTIQQLMGPDGLDQVMTAREQAAAAHYLEQLEDRDDIAGRLERFAAIRSGEGFLAECQPDGDNYLFIENHCPIGSAARECQGICESELRIFQQVMQGMATVSRRQHIIGGDRRCVYEIVPVAVIV</sequence>